<evidence type="ECO:0000256" key="7">
    <source>
        <dbReference type="RuleBase" id="RU003346"/>
    </source>
</evidence>
<dbReference type="Pfam" id="PF00083">
    <property type="entry name" value="Sugar_tr"/>
    <property type="match status" value="1"/>
</dbReference>
<comment type="caution">
    <text evidence="10">The sequence shown here is derived from an EMBL/GenBank/DDBJ whole genome shotgun (WGS) entry which is preliminary data.</text>
</comment>
<dbReference type="Gene3D" id="1.20.1250.20">
    <property type="entry name" value="MFS general substrate transporter like domains"/>
    <property type="match status" value="1"/>
</dbReference>
<comment type="similarity">
    <text evidence="2 7">Belongs to the major facilitator superfamily. Sugar transporter (TC 2.A.1.1) family.</text>
</comment>
<feature type="transmembrane region" description="Helical" evidence="8">
    <location>
        <begin position="341"/>
        <end position="370"/>
    </location>
</feature>
<organism evidence="10">
    <name type="scientific">Fusarium oxysporum (strain Fo5176)</name>
    <name type="common">Fusarium vascular wilt</name>
    <dbReference type="NCBI Taxonomy" id="660025"/>
    <lineage>
        <taxon>Eukaryota</taxon>
        <taxon>Fungi</taxon>
        <taxon>Dikarya</taxon>
        <taxon>Ascomycota</taxon>
        <taxon>Pezizomycotina</taxon>
        <taxon>Sordariomycetes</taxon>
        <taxon>Hypocreomycetidae</taxon>
        <taxon>Hypocreales</taxon>
        <taxon>Nectriaceae</taxon>
        <taxon>Fusarium</taxon>
        <taxon>Fusarium oxysporum species complex</taxon>
    </lineage>
</organism>
<evidence type="ECO:0000256" key="1">
    <source>
        <dbReference type="ARBA" id="ARBA00004141"/>
    </source>
</evidence>
<dbReference type="SUPFAM" id="SSF103473">
    <property type="entry name" value="MFS general substrate transporter"/>
    <property type="match status" value="1"/>
</dbReference>
<comment type="subcellular location">
    <subcellularLocation>
        <location evidence="1">Membrane</location>
        <topology evidence="1">Multi-pass membrane protein</topology>
    </subcellularLocation>
</comment>
<dbReference type="AlphaFoldDB" id="F9FZ01"/>
<dbReference type="NCBIfam" id="TIGR00879">
    <property type="entry name" value="SP"/>
    <property type="match status" value="1"/>
</dbReference>
<feature type="transmembrane region" description="Helical" evidence="8">
    <location>
        <begin position="50"/>
        <end position="69"/>
    </location>
</feature>
<keyword evidence="4 8" id="KW-0812">Transmembrane</keyword>
<feature type="transmembrane region" description="Helical" evidence="8">
    <location>
        <begin position="261"/>
        <end position="283"/>
    </location>
</feature>
<feature type="transmembrane region" description="Helical" evidence="8">
    <location>
        <begin position="7"/>
        <end position="25"/>
    </location>
</feature>
<dbReference type="GO" id="GO:0016020">
    <property type="term" value="C:membrane"/>
    <property type="evidence" value="ECO:0007669"/>
    <property type="project" value="UniProtKB-SubCell"/>
</dbReference>
<feature type="transmembrane region" description="Helical" evidence="8">
    <location>
        <begin position="169"/>
        <end position="191"/>
    </location>
</feature>
<evidence type="ECO:0000256" key="4">
    <source>
        <dbReference type="ARBA" id="ARBA00022692"/>
    </source>
</evidence>
<evidence type="ECO:0000256" key="6">
    <source>
        <dbReference type="ARBA" id="ARBA00023136"/>
    </source>
</evidence>
<feature type="transmembrane region" description="Helical" evidence="8">
    <location>
        <begin position="295"/>
        <end position="320"/>
    </location>
</feature>
<reference evidence="10" key="1">
    <citation type="journal article" date="2012" name="Mol. Plant Microbe Interact.">
        <title>A highly conserved effector in Fusarium oxysporum is required for full virulence on Arabidopsis.</title>
        <authorList>
            <person name="Thatcher L.F."/>
            <person name="Gardiner D.M."/>
            <person name="Kazan K."/>
            <person name="Manners J."/>
        </authorList>
    </citation>
    <scope>NUCLEOTIDE SEQUENCE [LARGE SCALE GENOMIC DNA]</scope>
    <source>
        <strain evidence="10">Fo5176</strain>
    </source>
</reference>
<evidence type="ECO:0000256" key="3">
    <source>
        <dbReference type="ARBA" id="ARBA00022448"/>
    </source>
</evidence>
<feature type="transmembrane region" description="Helical" evidence="8">
    <location>
        <begin position="81"/>
        <end position="100"/>
    </location>
</feature>
<evidence type="ECO:0000259" key="9">
    <source>
        <dbReference type="PROSITE" id="PS50850"/>
    </source>
</evidence>
<proteinExistence type="inferred from homology"/>
<dbReference type="InterPro" id="IPR020846">
    <property type="entry name" value="MFS_dom"/>
</dbReference>
<dbReference type="PRINTS" id="PR00171">
    <property type="entry name" value="SUGRTRNSPORT"/>
</dbReference>
<evidence type="ECO:0000256" key="8">
    <source>
        <dbReference type="SAM" id="Phobius"/>
    </source>
</evidence>
<dbReference type="InterPro" id="IPR036259">
    <property type="entry name" value="MFS_trans_sf"/>
</dbReference>
<feature type="transmembrane region" description="Helical" evidence="8">
    <location>
        <begin position="138"/>
        <end position="157"/>
    </location>
</feature>
<evidence type="ECO:0000313" key="10">
    <source>
        <dbReference type="EMBL" id="EGU77869.1"/>
    </source>
</evidence>
<dbReference type="PROSITE" id="PS50850">
    <property type="entry name" value="MFS"/>
    <property type="match status" value="1"/>
</dbReference>
<dbReference type="InterPro" id="IPR003663">
    <property type="entry name" value="Sugar/inositol_transpt"/>
</dbReference>
<feature type="domain" description="Major facilitator superfamily (MFS) profile" evidence="9">
    <location>
        <begin position="12"/>
        <end position="437"/>
    </location>
</feature>
<protein>
    <recommendedName>
        <fullName evidence="9">Major facilitator superfamily (MFS) profile domain-containing protein</fullName>
    </recommendedName>
</protein>
<dbReference type="GO" id="GO:0005351">
    <property type="term" value="F:carbohydrate:proton symporter activity"/>
    <property type="evidence" value="ECO:0007669"/>
    <property type="project" value="TreeGrafter"/>
</dbReference>
<keyword evidence="5 8" id="KW-1133">Transmembrane helix</keyword>
<dbReference type="PANTHER" id="PTHR48022:SF28">
    <property type="entry name" value="MAJOR FACILITATOR SUPERFAMILY (MFS) PROFILE DOMAIN-CONTAINING PROTEIN-RELATED"/>
    <property type="match status" value="1"/>
</dbReference>
<keyword evidence="6 8" id="KW-0472">Membrane</keyword>
<dbReference type="OrthoDB" id="6612291at2759"/>
<dbReference type="PANTHER" id="PTHR48022">
    <property type="entry name" value="PLASTIDIC GLUCOSE TRANSPORTER 4"/>
    <property type="match status" value="1"/>
</dbReference>
<sequence length="477" mass="52342">MELQGQSLILTVSVLTSLGFMLIGYDNGLMGGLVNTSAFKDTFDSPDSDMIGVIVAIYEIGCFFGAVFSSIWGEKLGRRRSVFIGCVFLIIGAVLQAASYTRAMMIVGRIVAGVGMGTVNSTVPVMQAEFSPKSSRGIYVCAQLSTLNFGIFLVYWIDYALSSHTGSYAWRVPVILQCVPILAIMGLLFVIPETPRWLAAHDRPEECLKVLAQIQGTSTDDPEVQVLHSVITQTVAYETSIGSGSWKDLLREDSIKSRKRLLLACFLQAAQQLGGINAIIYYSSTLFEKSVGFSAHMSALMSGFLQTWFFVASFIPWVLIDRIGRRPLAGLIYQVENNTATAHAAGIAAAAMLFIFQGAFTIGFQATVWVYPSEILPLRLRQRGSSISTAANWIFNYMIVQITPISIDNIGWRTYIIFAVLNSLWVPIIFLFFPETKGLELEDVDHLFGGEDIISQVDEKTNAAVVMMETVGNKTAA</sequence>
<dbReference type="InterPro" id="IPR005828">
    <property type="entry name" value="MFS_sugar_transport-like"/>
</dbReference>
<dbReference type="InterPro" id="IPR050360">
    <property type="entry name" value="MFS_Sugar_Transporters"/>
</dbReference>
<dbReference type="FunFam" id="1.20.1250.20:FF:000090">
    <property type="entry name" value="MFS sugar transporter, putative"/>
    <property type="match status" value="1"/>
</dbReference>
<feature type="transmembrane region" description="Helical" evidence="8">
    <location>
        <begin position="414"/>
        <end position="433"/>
    </location>
</feature>
<name>F9FZ01_FUSOF</name>
<accession>F9FZ01</accession>
<keyword evidence="3 7" id="KW-0813">Transport</keyword>
<evidence type="ECO:0000256" key="2">
    <source>
        <dbReference type="ARBA" id="ARBA00010992"/>
    </source>
</evidence>
<dbReference type="EMBL" id="AFQF01002923">
    <property type="protein sequence ID" value="EGU77869.1"/>
    <property type="molecule type" value="Genomic_DNA"/>
</dbReference>
<gene>
    <name evidence="10" type="ORF">FOXB_11633</name>
</gene>
<evidence type="ECO:0000256" key="5">
    <source>
        <dbReference type="ARBA" id="ARBA00022989"/>
    </source>
</evidence>
<feature type="transmembrane region" description="Helical" evidence="8">
    <location>
        <begin position="106"/>
        <end position="126"/>
    </location>
</feature>
<dbReference type="PaxDb" id="5507-FOXG_05069P0"/>